<dbReference type="Proteomes" id="UP000095192">
    <property type="component" value="Unassembled WGS sequence"/>
</dbReference>
<evidence type="ECO:0000313" key="1">
    <source>
        <dbReference type="EMBL" id="OEH74110.1"/>
    </source>
</evidence>
<protein>
    <submittedName>
        <fullName evidence="1">Uncharacterized protein</fullName>
    </submittedName>
</protein>
<proteinExistence type="predicted"/>
<name>A0A1D3CSE6_9EIME</name>
<reference evidence="1 2" key="1">
    <citation type="journal article" date="2016" name="BMC Genomics">
        <title>Comparative genomics reveals Cyclospora cayetanensis possesses coccidia-like metabolism and invasion components but unique surface antigens.</title>
        <authorList>
            <person name="Liu S."/>
            <person name="Wang L."/>
            <person name="Zheng H."/>
            <person name="Xu Z."/>
            <person name="Roellig D.M."/>
            <person name="Li N."/>
            <person name="Frace M.A."/>
            <person name="Tang K."/>
            <person name="Arrowood M.J."/>
            <person name="Moss D.M."/>
            <person name="Zhang L."/>
            <person name="Feng Y."/>
            <person name="Xiao L."/>
        </authorList>
    </citation>
    <scope>NUCLEOTIDE SEQUENCE [LARGE SCALE GENOMIC DNA]</scope>
    <source>
        <strain evidence="1 2">CHN_HEN01</strain>
    </source>
</reference>
<gene>
    <name evidence="1" type="ORF">cyc_06618</name>
</gene>
<dbReference type="AlphaFoldDB" id="A0A1D3CSE6"/>
<evidence type="ECO:0000313" key="2">
    <source>
        <dbReference type="Proteomes" id="UP000095192"/>
    </source>
</evidence>
<keyword evidence="2" id="KW-1185">Reference proteome</keyword>
<dbReference type="InParanoid" id="A0A1D3CSE6"/>
<comment type="caution">
    <text evidence="1">The sequence shown here is derived from an EMBL/GenBank/DDBJ whole genome shotgun (WGS) entry which is preliminary data.</text>
</comment>
<accession>A0A1D3CSE6</accession>
<dbReference type="VEuPathDB" id="ToxoDB:cyc_06618"/>
<dbReference type="EMBL" id="JROU02002120">
    <property type="protein sequence ID" value="OEH74110.1"/>
    <property type="molecule type" value="Genomic_DNA"/>
</dbReference>
<sequence length="78" mass="8263">MERLAFELEGSAKLEYPIVFYVASTAPAAAATPLLILQQCTPTAHCCAGNALQGQCGLLGSGSLEMDKQMLPPWLPVK</sequence>
<organism evidence="1 2">
    <name type="scientific">Cyclospora cayetanensis</name>
    <dbReference type="NCBI Taxonomy" id="88456"/>
    <lineage>
        <taxon>Eukaryota</taxon>
        <taxon>Sar</taxon>
        <taxon>Alveolata</taxon>
        <taxon>Apicomplexa</taxon>
        <taxon>Conoidasida</taxon>
        <taxon>Coccidia</taxon>
        <taxon>Eucoccidiorida</taxon>
        <taxon>Eimeriorina</taxon>
        <taxon>Eimeriidae</taxon>
        <taxon>Cyclospora</taxon>
    </lineage>
</organism>